<dbReference type="GO" id="GO:0047693">
    <property type="term" value="F:ATP diphosphatase activity"/>
    <property type="evidence" value="ECO:0007669"/>
    <property type="project" value="UniProtKB-EC"/>
</dbReference>
<dbReference type="GO" id="GO:0046061">
    <property type="term" value="P:dATP catabolic process"/>
    <property type="evidence" value="ECO:0007669"/>
    <property type="project" value="TreeGrafter"/>
</dbReference>
<evidence type="ECO:0000256" key="1">
    <source>
        <dbReference type="ARBA" id="ARBA00052141"/>
    </source>
</evidence>
<dbReference type="InterPro" id="IPR048011">
    <property type="entry name" value="NTP-PPase_MazG-like_C"/>
</dbReference>
<accession>A0A0M2R1E7</accession>
<comment type="caution">
    <text evidence="6">The sequence shown here is derived from an EMBL/GenBank/DDBJ whole genome shotgun (WGS) entry which is preliminary data.</text>
</comment>
<organism evidence="6 7">
    <name type="scientific">Kiloniella litopenaei</name>
    <dbReference type="NCBI Taxonomy" id="1549748"/>
    <lineage>
        <taxon>Bacteria</taxon>
        <taxon>Pseudomonadati</taxon>
        <taxon>Pseudomonadota</taxon>
        <taxon>Alphaproteobacteria</taxon>
        <taxon>Rhodospirillales</taxon>
        <taxon>Kiloniellaceae</taxon>
        <taxon>Kiloniella</taxon>
    </lineage>
</organism>
<dbReference type="SUPFAM" id="SSF101386">
    <property type="entry name" value="all-alpha NTP pyrophosphatases"/>
    <property type="match status" value="2"/>
</dbReference>
<comment type="similarity">
    <text evidence="2">Belongs to the nucleoside triphosphate pyrophosphohydrolase family.</text>
</comment>
<sequence>MSKKIPDTKKNGISRLIDLMRDLRDPDGGCPWDIEQNFRSIAPYTIEEAYEVADAIERNDHASLKDELGDLLLQVVYHSQIAKDENLFDFEDVAQAITEKMISRHPHVYGDINHNDIEEQKLAWEDLKTKEREKKQGKKETSVLDGITHGLPAATRAIKLQKRAAKVGFDWPDINPVIEKIHEEIEELKDVLSSKEITDIDRAEDELGDVLFSVVNLARHLEIDPEQALRRTNQKFENRFRYVEKTIKSRGLDINETSLEYMENIWIESKKV</sequence>
<protein>
    <recommendedName>
        <fullName evidence="4">Nucleoside triphosphate pyrophosphohydrolase</fullName>
        <ecNumber evidence="3">3.6.1.8</ecNumber>
    </recommendedName>
</protein>
<dbReference type="EMBL" id="LANI01000031">
    <property type="protein sequence ID" value="KKJ75471.1"/>
    <property type="molecule type" value="Genomic_DNA"/>
</dbReference>
<evidence type="ECO:0000256" key="4">
    <source>
        <dbReference type="ARBA" id="ARBA00074799"/>
    </source>
</evidence>
<dbReference type="NCBIfam" id="NF007113">
    <property type="entry name" value="PRK09562.1"/>
    <property type="match status" value="1"/>
</dbReference>
<dbReference type="GO" id="GO:0046047">
    <property type="term" value="P:TTP catabolic process"/>
    <property type="evidence" value="ECO:0007669"/>
    <property type="project" value="TreeGrafter"/>
</dbReference>
<comment type="catalytic activity">
    <reaction evidence="1">
        <text>ATP + H2O = AMP + diphosphate + H(+)</text>
        <dbReference type="Rhea" id="RHEA:14245"/>
        <dbReference type="ChEBI" id="CHEBI:15377"/>
        <dbReference type="ChEBI" id="CHEBI:15378"/>
        <dbReference type="ChEBI" id="CHEBI:30616"/>
        <dbReference type="ChEBI" id="CHEBI:33019"/>
        <dbReference type="ChEBI" id="CHEBI:456215"/>
        <dbReference type="EC" id="3.6.1.8"/>
    </reaction>
</comment>
<dbReference type="Proteomes" id="UP000034491">
    <property type="component" value="Unassembled WGS sequence"/>
</dbReference>
<dbReference type="GO" id="GO:0046081">
    <property type="term" value="P:dUTP catabolic process"/>
    <property type="evidence" value="ECO:0007669"/>
    <property type="project" value="TreeGrafter"/>
</dbReference>
<feature type="domain" description="NTP pyrophosphohydrolase MazG-like" evidence="5">
    <location>
        <begin position="36"/>
        <end position="108"/>
    </location>
</feature>
<name>A0A0M2R1E7_9PROT</name>
<dbReference type="GO" id="GO:0046052">
    <property type="term" value="P:UTP catabolic process"/>
    <property type="evidence" value="ECO:0007669"/>
    <property type="project" value="TreeGrafter"/>
</dbReference>
<dbReference type="PANTHER" id="PTHR30522">
    <property type="entry name" value="NUCLEOSIDE TRIPHOSPHATE PYROPHOSPHOHYDROLASE"/>
    <property type="match status" value="1"/>
</dbReference>
<evidence type="ECO:0000313" key="7">
    <source>
        <dbReference type="Proteomes" id="UP000034491"/>
    </source>
</evidence>
<keyword evidence="7" id="KW-1185">Reference proteome</keyword>
<dbReference type="FunFam" id="1.10.287.1080:FF:000003">
    <property type="entry name" value="Nucleoside triphosphate pyrophosphohydrolase"/>
    <property type="match status" value="1"/>
</dbReference>
<dbReference type="GO" id="GO:0046076">
    <property type="term" value="P:dTTP catabolic process"/>
    <property type="evidence" value="ECO:0007669"/>
    <property type="project" value="TreeGrafter"/>
</dbReference>
<gene>
    <name evidence="6" type="primary">mazG</name>
    <name evidence="6" type="ORF">WH95_17905</name>
</gene>
<dbReference type="InterPro" id="IPR011551">
    <property type="entry name" value="NTP_PyrPHydrolase_MazG"/>
</dbReference>
<dbReference type="PANTHER" id="PTHR30522:SF0">
    <property type="entry name" value="NUCLEOSIDE TRIPHOSPHATE PYROPHOSPHOHYDROLASE"/>
    <property type="match status" value="1"/>
</dbReference>
<keyword evidence="6" id="KW-0378">Hydrolase</keyword>
<dbReference type="InterPro" id="IPR048015">
    <property type="entry name" value="NTP-PPase_MazG-like_N"/>
</dbReference>
<dbReference type="Gene3D" id="1.10.287.1080">
    <property type="entry name" value="MazG-like"/>
    <property type="match status" value="2"/>
</dbReference>
<dbReference type="CDD" id="cd11528">
    <property type="entry name" value="NTP-PPase_MazG_Nterm"/>
    <property type="match status" value="1"/>
</dbReference>
<dbReference type="OrthoDB" id="9808939at2"/>
<dbReference type="Pfam" id="PF03819">
    <property type="entry name" value="MazG"/>
    <property type="match status" value="2"/>
</dbReference>
<proteinExistence type="inferred from homology"/>
<dbReference type="FunFam" id="1.10.287.1080:FF:000001">
    <property type="entry name" value="Nucleoside triphosphate pyrophosphohydrolase"/>
    <property type="match status" value="1"/>
</dbReference>
<reference evidence="6 7" key="1">
    <citation type="submission" date="2015-03" db="EMBL/GenBank/DDBJ databases">
        <title>Genome sequence of Kiloniella sp. P1-1, isolated from the gut microflora of Pacific white shrimp, Penaeus vannamei.</title>
        <authorList>
            <person name="Shao Z."/>
            <person name="Wang L."/>
            <person name="Li X."/>
        </authorList>
    </citation>
    <scope>NUCLEOTIDE SEQUENCE [LARGE SCALE GENOMIC DNA]</scope>
    <source>
        <strain evidence="6 7">P1-1</strain>
    </source>
</reference>
<dbReference type="AlphaFoldDB" id="A0A0M2R1E7"/>
<dbReference type="NCBIfam" id="TIGR00444">
    <property type="entry name" value="mazG"/>
    <property type="match status" value="1"/>
</dbReference>
<dbReference type="GO" id="GO:0006950">
    <property type="term" value="P:response to stress"/>
    <property type="evidence" value="ECO:0007669"/>
    <property type="project" value="UniProtKB-ARBA"/>
</dbReference>
<feature type="domain" description="NTP pyrophosphohydrolase MazG-like" evidence="5">
    <location>
        <begin position="178"/>
        <end position="240"/>
    </location>
</feature>
<dbReference type="InterPro" id="IPR004518">
    <property type="entry name" value="MazG-like_dom"/>
</dbReference>
<evidence type="ECO:0000259" key="5">
    <source>
        <dbReference type="Pfam" id="PF03819"/>
    </source>
</evidence>
<dbReference type="PATRIC" id="fig|1549748.8.peg.2852"/>
<evidence type="ECO:0000256" key="2">
    <source>
        <dbReference type="ARBA" id="ARBA00061115"/>
    </source>
</evidence>
<dbReference type="STRING" id="1549748.WH95_17905"/>
<dbReference type="RefSeq" id="WP_046509747.1">
    <property type="nucleotide sequence ID" value="NZ_LANI01000031.1"/>
</dbReference>
<dbReference type="CDD" id="cd11529">
    <property type="entry name" value="NTP-PPase_MazG_Cterm"/>
    <property type="match status" value="1"/>
</dbReference>
<evidence type="ECO:0000256" key="3">
    <source>
        <dbReference type="ARBA" id="ARBA00066372"/>
    </source>
</evidence>
<dbReference type="EC" id="3.6.1.8" evidence="3"/>
<evidence type="ECO:0000313" key="6">
    <source>
        <dbReference type="EMBL" id="KKJ75471.1"/>
    </source>
</evidence>
<dbReference type="GO" id="GO:0006203">
    <property type="term" value="P:dGTP catabolic process"/>
    <property type="evidence" value="ECO:0007669"/>
    <property type="project" value="TreeGrafter"/>
</dbReference>